<gene>
    <name evidence="1" type="ORF">K8U61_09635</name>
</gene>
<sequence>MRTATHAPRIYWFVVCSHTRIARVDGAYVPVPDSVAHAKQMGSSLTACGKPVGTWTRLFEIAFPSDGENCADCLAAVTPRR</sequence>
<name>A0ABS7UBP7_9ACTN</name>
<dbReference type="EMBL" id="JAIQZJ010000004">
    <property type="protein sequence ID" value="MBZ5738423.1"/>
    <property type="molecule type" value="Genomic_DNA"/>
</dbReference>
<reference evidence="1 2" key="1">
    <citation type="submission" date="2021-09" db="EMBL/GenBank/DDBJ databases">
        <title>Whole genome sequence of Nocardioides sp. GBK3QG-3.</title>
        <authorList>
            <person name="Tuo L."/>
        </authorList>
    </citation>
    <scope>NUCLEOTIDE SEQUENCE [LARGE SCALE GENOMIC DNA]</scope>
    <source>
        <strain evidence="1 2">GBK3QG-3</strain>
    </source>
</reference>
<keyword evidence="2" id="KW-1185">Reference proteome</keyword>
<comment type="caution">
    <text evidence="1">The sequence shown here is derived from an EMBL/GenBank/DDBJ whole genome shotgun (WGS) entry which is preliminary data.</text>
</comment>
<proteinExistence type="predicted"/>
<dbReference type="RefSeq" id="WP_224122795.1">
    <property type="nucleotide sequence ID" value="NZ_JAIQZJ010000004.1"/>
</dbReference>
<dbReference type="Proteomes" id="UP000780875">
    <property type="component" value="Unassembled WGS sequence"/>
</dbReference>
<organism evidence="1 2">
    <name type="scientific">Nocardioides mangrovi</name>
    <dbReference type="NCBI Taxonomy" id="2874580"/>
    <lineage>
        <taxon>Bacteria</taxon>
        <taxon>Bacillati</taxon>
        <taxon>Actinomycetota</taxon>
        <taxon>Actinomycetes</taxon>
        <taxon>Propionibacteriales</taxon>
        <taxon>Nocardioidaceae</taxon>
        <taxon>Nocardioides</taxon>
    </lineage>
</organism>
<evidence type="ECO:0000313" key="2">
    <source>
        <dbReference type="Proteomes" id="UP000780875"/>
    </source>
</evidence>
<protein>
    <submittedName>
        <fullName evidence="1">Uncharacterized protein</fullName>
    </submittedName>
</protein>
<evidence type="ECO:0000313" key="1">
    <source>
        <dbReference type="EMBL" id="MBZ5738423.1"/>
    </source>
</evidence>
<accession>A0ABS7UBP7</accession>